<evidence type="ECO:0008006" key="4">
    <source>
        <dbReference type="Google" id="ProtNLM"/>
    </source>
</evidence>
<dbReference type="EMBL" id="LEOY01000006">
    <property type="protein sequence ID" value="RBR30033.1"/>
    <property type="molecule type" value="Genomic_DNA"/>
</dbReference>
<sequence length="1036" mass="118027">MKKLYYVFIFLLVIVAIVFRYPPAFFITDLVNDNKKEILLQVDDKISAKKQSDLNVEIIDIHSGLSIYDAKYQPKITTVVQPNHIYQVLITDSKYSMTQEEPIFIKWDNDNHLYEMGASNFWKKNTTGCINIPLLLHKSGQLDSLPQIDLINTSGNQLQANFHIFDSSNHVIATYATNKRPQFDLNRLIANVEYKVRFSNISDNYNKPLDMLIKKTNDQQLIVKQNRHWSLLASRWTIMLPQKQSSAFKYRLTSLASSTNETLPTPQVINGGDIAPMNRLRIVDKIQGANIEILKEGPAVIATKRINQVNTTSGYKDSDTKFGRMPSTLYSSFHLEGDQVTNGQSEFSEIAVQFKGSEVFKDSDVDKILADANAGWDSSDLNLDTTNMWIKVKYSNAAYYDGELVDAVALIKITPFKNRTFDPNNSNYQYIATPNYTLSNPMNNWAKTQQPFYPTIQLSQLLYRGWVWQNVKEFQVDLQFYQKSGTLINFKNATMSSKKATYYTINSLNPEGKDVEEYNKFTRSPVHGPEFVYPYDISNAYKIVNSNIQTSYNGGTYAGTQHGYNGGSAPWGGDDDVLGSPTFSKNSVTMTTSDTSHIKMTLGNMLKDALGANEKDQGQDVMRTNYMWASISTDAFTNNIVHYIDIPVQKKWVGTIPDLPKGIPVQIIGQWLQDGKLMQEVEQEQYLTKENNWQVVFKQLPTEKDMIQILKKQASGATITDFKYSVKEITDGIDVLKDYDIQYAGDSSKFVITNTAKKTSLTVKKLWKENNVLIENNYLTQNFLPVTVHLKRKIQNTLDSNFDRLIQLTYNEDSTKSWQAKVADLPINDSNNQAYIYFIEEDTKGIEPFYLKDYVKNNITLSFNEDENKIEVINEKQTAKINIIKKWFDLYGKEIDNQDLPKIVEVDIYRTKDGSTTNGEFVQTVSINRQGDAAPFTWQTTEPIEVITKYANDGYYTYYLKEKSISGYLEISSDSEKQLTFNNQTPGEITFTLKNKVNPVYPQTGGKGVLGLIVIGVIILGVANIYRKLTTNLEEK</sequence>
<accession>A0A366SHW9</accession>
<keyword evidence="1" id="KW-1133">Transmembrane helix</keyword>
<keyword evidence="1" id="KW-0812">Transmembrane</keyword>
<name>A0A366SHW9_9ENTE</name>
<evidence type="ECO:0000313" key="2">
    <source>
        <dbReference type="EMBL" id="RBR30033.1"/>
    </source>
</evidence>
<keyword evidence="1" id="KW-0472">Membrane</keyword>
<comment type="caution">
    <text evidence="2">The sequence shown here is derived from an EMBL/GenBank/DDBJ whole genome shotgun (WGS) entry which is preliminary data.</text>
</comment>
<reference evidence="2 3" key="1">
    <citation type="submission" date="2015-06" db="EMBL/GenBank/DDBJ databases">
        <title>The Genome Sequence of Enterococcus cecorum 170AEA1.</title>
        <authorList>
            <consortium name="The Broad Institute Genomics Platform"/>
            <consortium name="The Broad Institute Genome Sequencing Center for Infectious Disease"/>
            <person name="Earl A.M."/>
            <person name="Van Tyne D."/>
            <person name="Lebreton F."/>
            <person name="Saavedra J.T."/>
            <person name="Gilmore M.S."/>
            <person name="Manson McGuire A."/>
            <person name="Clock S."/>
            <person name="Crupain M."/>
            <person name="Rangan U."/>
            <person name="Young S."/>
            <person name="Abouelleil A."/>
            <person name="Cao P."/>
            <person name="Chapman S.B."/>
            <person name="Griggs A."/>
            <person name="Priest M."/>
            <person name="Shea T."/>
            <person name="Wortman J."/>
            <person name="Nusbaum C."/>
            <person name="Birren B."/>
        </authorList>
    </citation>
    <scope>NUCLEOTIDE SEQUENCE [LARGE SCALE GENOMIC DNA]</scope>
    <source>
        <strain evidence="2 3">170AEA1</strain>
    </source>
</reference>
<evidence type="ECO:0000313" key="3">
    <source>
        <dbReference type="Proteomes" id="UP000252800"/>
    </source>
</evidence>
<dbReference type="SUPFAM" id="SSF49478">
    <property type="entry name" value="Cna protein B-type domain"/>
    <property type="match status" value="2"/>
</dbReference>
<proteinExistence type="predicted"/>
<dbReference type="Proteomes" id="UP000252800">
    <property type="component" value="Unassembled WGS sequence"/>
</dbReference>
<dbReference type="RefSeq" id="WP_113784386.1">
    <property type="nucleotide sequence ID" value="NZ_KZ845741.1"/>
</dbReference>
<dbReference type="AlphaFoldDB" id="A0A366SHW9"/>
<feature type="transmembrane region" description="Helical" evidence="1">
    <location>
        <begin position="1008"/>
        <end position="1026"/>
    </location>
</feature>
<gene>
    <name evidence="2" type="ORF">EB18_01036</name>
</gene>
<evidence type="ECO:0000256" key="1">
    <source>
        <dbReference type="SAM" id="Phobius"/>
    </source>
</evidence>
<organism evidence="2 3">
    <name type="scientific">Enterococcus cecorum</name>
    <dbReference type="NCBI Taxonomy" id="44008"/>
    <lineage>
        <taxon>Bacteria</taxon>
        <taxon>Bacillati</taxon>
        <taxon>Bacillota</taxon>
        <taxon>Bacilli</taxon>
        <taxon>Lactobacillales</taxon>
        <taxon>Enterococcaceae</taxon>
        <taxon>Enterococcus</taxon>
    </lineage>
</organism>
<protein>
    <recommendedName>
        <fullName evidence="4">Prealbumin-like fold domain-containing protein</fullName>
    </recommendedName>
</protein>
<dbReference type="Gene3D" id="2.60.40.1140">
    <property type="entry name" value="Collagen-binding surface protein Cna, B-type domain"/>
    <property type="match status" value="2"/>
</dbReference>